<proteinExistence type="predicted"/>
<comment type="caution">
    <text evidence="1">The sequence shown here is derived from an EMBL/GenBank/DDBJ whole genome shotgun (WGS) entry which is preliminary data.</text>
</comment>
<reference evidence="1 2" key="1">
    <citation type="submission" date="2017-05" db="EMBL/GenBank/DDBJ databases">
        <title>Virgibacillus sp. AK90 isolated from a saltern of Kakinada, India.</title>
        <authorList>
            <person name="Gupta V."/>
            <person name="Sidhu C."/>
            <person name="Korpole S."/>
            <person name="Pinnaka A.K."/>
        </authorList>
    </citation>
    <scope>NUCLEOTIDE SEQUENCE [LARGE SCALE GENOMIC DNA]</scope>
    <source>
        <strain evidence="1 2">AK90</strain>
    </source>
</reference>
<dbReference type="EMBL" id="NFZX01000030">
    <property type="protein sequence ID" value="RFA33854.1"/>
    <property type="molecule type" value="Genomic_DNA"/>
</dbReference>
<dbReference type="Proteomes" id="UP000256488">
    <property type="component" value="Unassembled WGS sequence"/>
</dbReference>
<evidence type="ECO:0000313" key="1">
    <source>
        <dbReference type="EMBL" id="RFA33854.1"/>
    </source>
</evidence>
<organism evidence="1 2">
    <name type="scientific">Virgibacillus dokdonensis</name>
    <dbReference type="NCBI Taxonomy" id="302167"/>
    <lineage>
        <taxon>Bacteria</taxon>
        <taxon>Bacillati</taxon>
        <taxon>Bacillota</taxon>
        <taxon>Bacilli</taxon>
        <taxon>Bacillales</taxon>
        <taxon>Bacillaceae</taxon>
        <taxon>Virgibacillus</taxon>
    </lineage>
</organism>
<evidence type="ECO:0000313" key="2">
    <source>
        <dbReference type="Proteomes" id="UP000256488"/>
    </source>
</evidence>
<accession>A0A3E0WLM2</accession>
<protein>
    <submittedName>
        <fullName evidence="1">Uncharacterized protein</fullName>
    </submittedName>
</protein>
<sequence>MRELMIRFREEGGMFREIDGERNYFFSEAEEIVKQIRERLRKEKRESPPKSFELWLDSKKLVVTYVSFERKELLEEQLQETMLKHGAWEEEKRHRYINQFKSYAEEERQLLVSPEFKAFAIRFDELLGHKHTTPVPLILSLKQIHKLFLEVYPHVTSGFYSELEDVVLSIKRSYQAIIHNKLRHHMLDQALVEEWFSKQENLNCFIQYVAAAYQSVPENRLRALLPRFKLYQEYENYLFQEVAKVMGFEWAFTQHLNVMESMYEKYHAILFEGFVLKNDDMVQSLVLYPVMQEVKAKMQEEVNADEQASANHLS</sequence>
<name>A0A3E0WLM2_9BACI</name>
<gene>
    <name evidence="1" type="ORF">CAI16_13445</name>
</gene>
<dbReference type="RefSeq" id="WP_116278808.1">
    <property type="nucleotide sequence ID" value="NZ_NFZX01000030.1"/>
</dbReference>
<dbReference type="AlphaFoldDB" id="A0A3E0WLM2"/>